<accession>A0ABN9U715</accession>
<dbReference type="Gene3D" id="1.25.40.10">
    <property type="entry name" value="Tetratricopeptide repeat domain"/>
    <property type="match status" value="1"/>
</dbReference>
<keyword evidence="5" id="KW-0067">ATP-binding</keyword>
<dbReference type="EMBL" id="CAUYUJ010015504">
    <property type="protein sequence ID" value="CAK0854811.1"/>
    <property type="molecule type" value="Genomic_DNA"/>
</dbReference>
<keyword evidence="1" id="KW-0808">Transferase</keyword>
<keyword evidence="3" id="KW-0863">Zinc-finger</keyword>
<dbReference type="Gene3D" id="2.60.200.40">
    <property type="match status" value="1"/>
</dbReference>
<keyword evidence="6" id="KW-0175">Coiled coil</keyword>
<sequence length="887" mass="97593">MTRSSQRVLRAFGRMGLRCNVYRLREIFSAGCYEYVGEGTGARCHNGQSRDFSRDPDFTHWSSPPHRISTPVASADGNVQIDQLGGQTASHTARAWTHGRELSTTEDHGAKTRRFMIGEMQRCPSAHAGGSRGRAQARQRWDSPGARGGMAAEGERARPGPRVDARRRWAKCDGGLDIDGLWHAILAAFLFQFYTSGEDPWSVMAQHSAFVGHRSSTPPLSYNPQKLATEIESIQAEKRELEGKREQSKATEKELQALIDNLLARPAVVHRGMPLDQAALDRAMEVAELFMDVSGDLAGADIDGPVAESPVVPCPIDGDEHPPDAGAGEIGELPAAPLQEPGSGAGPSALPALPAPGAAPPDVGMRFGLPHNLGALEAFDALEVLLLARSLQSASPVQRQGMSDGARRARDALAESPHSMLWINELGRIYADEAQWDKCEIALLRGWKRAGEIEDPGVRLCFLLKLCEVSYYLRKHKQAMAVLKDIDEPEAPDEFQAYLLLACRVHACNNDLEGAMRFFSRAIERETFQSSLKVLALTMFDLQKAGAYEPAKHAVESMAGSCDKDQLRIFDDALEQRERPGAKIDRLFMYALMGAKVFAILCVVFLLYQWEQSSLERRIPLLAQSDWDLSGQLLPSVPTAWGDIWRGTTLELMGSATRQSGVAGHFGLAGFAGSGIEYPTSCLSVLQADRKLHSVAFCNYFGVGVDARIASRFDQMRRCFPRRFKNRTLNKVHYFWVGAIEFFASLRNSCTQLSKEVALRCDGMDYELGRHVKGIIFSNINSYGGGSKLTAQCCHQDGKLDVVLIRGPFGGVPHLALVKLGLARGHKLCQAKTVELTNRTAMPIQVDGEPWEQPPSRIEVTPSFTKASMLQRSDSEREGCIVERSDF</sequence>
<keyword evidence="3" id="KW-0479">Metal-binding</keyword>
<protein>
    <recommendedName>
        <fullName evidence="9">Diacylglycerol kinase accessory domain-containing protein</fullName>
    </recommendedName>
</protein>
<comment type="caution">
    <text evidence="10">The sequence shown here is derived from an EMBL/GenBank/DDBJ whole genome shotgun (WGS) entry which is preliminary data.</text>
</comment>
<feature type="transmembrane region" description="Helical" evidence="8">
    <location>
        <begin position="587"/>
        <end position="610"/>
    </location>
</feature>
<keyword evidence="8" id="KW-0472">Membrane</keyword>
<name>A0ABN9U715_9DINO</name>
<dbReference type="InterPro" id="IPR011990">
    <property type="entry name" value="TPR-like_helical_dom_sf"/>
</dbReference>
<reference evidence="10" key="1">
    <citation type="submission" date="2023-10" db="EMBL/GenBank/DDBJ databases">
        <authorList>
            <person name="Chen Y."/>
            <person name="Shah S."/>
            <person name="Dougan E. K."/>
            <person name="Thang M."/>
            <person name="Chan C."/>
        </authorList>
    </citation>
    <scope>NUCLEOTIDE SEQUENCE [LARGE SCALE GENOMIC DNA]</scope>
</reference>
<keyword evidence="8" id="KW-1133">Transmembrane helix</keyword>
<evidence type="ECO:0000313" key="11">
    <source>
        <dbReference type="Proteomes" id="UP001189429"/>
    </source>
</evidence>
<evidence type="ECO:0000256" key="1">
    <source>
        <dbReference type="ARBA" id="ARBA00022679"/>
    </source>
</evidence>
<dbReference type="Pfam" id="PF00609">
    <property type="entry name" value="DAGK_acc"/>
    <property type="match status" value="1"/>
</dbReference>
<evidence type="ECO:0000256" key="8">
    <source>
        <dbReference type="SAM" id="Phobius"/>
    </source>
</evidence>
<evidence type="ECO:0000313" key="10">
    <source>
        <dbReference type="EMBL" id="CAK0854811.1"/>
    </source>
</evidence>
<evidence type="ECO:0000256" key="7">
    <source>
        <dbReference type="SAM" id="MobiDB-lite"/>
    </source>
</evidence>
<evidence type="ECO:0000256" key="5">
    <source>
        <dbReference type="ARBA" id="ARBA00022840"/>
    </source>
</evidence>
<feature type="region of interest" description="Disordered" evidence="7">
    <location>
        <begin position="124"/>
        <end position="164"/>
    </location>
</feature>
<dbReference type="Proteomes" id="UP001189429">
    <property type="component" value="Unassembled WGS sequence"/>
</dbReference>
<dbReference type="PANTHER" id="PTHR11255:SF54">
    <property type="entry name" value="DIACYLGLYCEROL KINASE THETA"/>
    <property type="match status" value="1"/>
</dbReference>
<feature type="coiled-coil region" evidence="6">
    <location>
        <begin position="227"/>
        <end position="265"/>
    </location>
</feature>
<gene>
    <name evidence="10" type="ORF">PCOR1329_LOCUS45760</name>
</gene>
<evidence type="ECO:0000259" key="9">
    <source>
        <dbReference type="SMART" id="SM00045"/>
    </source>
</evidence>
<keyword evidence="2" id="KW-0547">Nucleotide-binding</keyword>
<dbReference type="InterPro" id="IPR000756">
    <property type="entry name" value="Diacylglycerol_kin_accessory"/>
</dbReference>
<proteinExistence type="predicted"/>
<dbReference type="InterPro" id="IPR016064">
    <property type="entry name" value="NAD/diacylglycerol_kinase_sf"/>
</dbReference>
<organism evidence="10 11">
    <name type="scientific">Prorocentrum cordatum</name>
    <dbReference type="NCBI Taxonomy" id="2364126"/>
    <lineage>
        <taxon>Eukaryota</taxon>
        <taxon>Sar</taxon>
        <taxon>Alveolata</taxon>
        <taxon>Dinophyceae</taxon>
        <taxon>Prorocentrales</taxon>
        <taxon>Prorocentraceae</taxon>
        <taxon>Prorocentrum</taxon>
    </lineage>
</organism>
<keyword evidence="8" id="KW-0812">Transmembrane</keyword>
<dbReference type="SMART" id="SM00045">
    <property type="entry name" value="DAGKa"/>
    <property type="match status" value="1"/>
</dbReference>
<keyword evidence="4" id="KW-0418">Kinase</keyword>
<feature type="region of interest" description="Disordered" evidence="7">
    <location>
        <begin position="316"/>
        <end position="350"/>
    </location>
</feature>
<dbReference type="InterPro" id="IPR037607">
    <property type="entry name" value="DGK"/>
</dbReference>
<evidence type="ECO:0000256" key="6">
    <source>
        <dbReference type="SAM" id="Coils"/>
    </source>
</evidence>
<keyword evidence="3" id="KW-0862">Zinc</keyword>
<evidence type="ECO:0000256" key="3">
    <source>
        <dbReference type="ARBA" id="ARBA00022771"/>
    </source>
</evidence>
<evidence type="ECO:0000256" key="2">
    <source>
        <dbReference type="ARBA" id="ARBA00022741"/>
    </source>
</evidence>
<keyword evidence="11" id="KW-1185">Reference proteome</keyword>
<dbReference type="PANTHER" id="PTHR11255">
    <property type="entry name" value="DIACYLGLYCEROL KINASE"/>
    <property type="match status" value="1"/>
</dbReference>
<feature type="domain" description="Diacylglycerol kinase accessory" evidence="9">
    <location>
        <begin position="696"/>
        <end position="850"/>
    </location>
</feature>
<evidence type="ECO:0000256" key="4">
    <source>
        <dbReference type="ARBA" id="ARBA00022777"/>
    </source>
</evidence>
<feature type="compositionally biased region" description="Low complexity" evidence="7">
    <location>
        <begin position="125"/>
        <end position="138"/>
    </location>
</feature>
<dbReference type="SUPFAM" id="SSF111331">
    <property type="entry name" value="NAD kinase/diacylglycerol kinase-like"/>
    <property type="match status" value="1"/>
</dbReference>
<feature type="compositionally biased region" description="Basic and acidic residues" evidence="7">
    <location>
        <begin position="153"/>
        <end position="164"/>
    </location>
</feature>